<accession>A0A2T0WRT7</accession>
<dbReference type="RefSeq" id="WP_106264441.1">
    <property type="nucleotide sequence ID" value="NZ_PVTQ01000006.1"/>
</dbReference>
<reference evidence="11 12" key="1">
    <citation type="submission" date="2018-03" db="EMBL/GenBank/DDBJ databases">
        <title>Genomic Encyclopedia of Archaeal and Bacterial Type Strains, Phase II (KMG-II): from individual species to whole genera.</title>
        <authorList>
            <person name="Goeker M."/>
        </authorList>
    </citation>
    <scope>NUCLEOTIDE SEQUENCE [LARGE SCALE GENOMIC DNA]</scope>
    <source>
        <strain evidence="11 12">DSM 100212</strain>
    </source>
</reference>
<comment type="subunit">
    <text evidence="9">The complex comprises the extracytoplasmic solute receptor protein and the two transmembrane proteins.</text>
</comment>
<name>A0A2T0WRT7_9RHOB</name>
<feature type="transmembrane region" description="Helical" evidence="9">
    <location>
        <begin position="20"/>
        <end position="43"/>
    </location>
</feature>
<dbReference type="InterPro" id="IPR007387">
    <property type="entry name" value="TRAP_DctQ"/>
</dbReference>
<evidence type="ECO:0000256" key="2">
    <source>
        <dbReference type="ARBA" id="ARBA00022448"/>
    </source>
</evidence>
<dbReference type="Proteomes" id="UP000238392">
    <property type="component" value="Unassembled WGS sequence"/>
</dbReference>
<evidence type="ECO:0000256" key="7">
    <source>
        <dbReference type="ARBA" id="ARBA00023136"/>
    </source>
</evidence>
<comment type="similarity">
    <text evidence="8 9">Belongs to the TRAP transporter small permease family.</text>
</comment>
<dbReference type="AlphaFoldDB" id="A0A2T0WRT7"/>
<evidence type="ECO:0000256" key="4">
    <source>
        <dbReference type="ARBA" id="ARBA00022519"/>
    </source>
</evidence>
<evidence type="ECO:0000256" key="8">
    <source>
        <dbReference type="ARBA" id="ARBA00038436"/>
    </source>
</evidence>
<feature type="transmembrane region" description="Helical" evidence="9">
    <location>
        <begin position="55"/>
        <end position="72"/>
    </location>
</feature>
<evidence type="ECO:0000313" key="11">
    <source>
        <dbReference type="EMBL" id="PRY89385.1"/>
    </source>
</evidence>
<dbReference type="GO" id="GO:0015740">
    <property type="term" value="P:C4-dicarboxylate transport"/>
    <property type="evidence" value="ECO:0007669"/>
    <property type="project" value="TreeGrafter"/>
</dbReference>
<sequence length="170" mass="18393">MSAYPSSAWAKYFARANLALAWLGGVCLIALVLVLAVGVIMRYVLGQPILGINEIVQLTALALVMASLPYATEHQVHVRVDVFDNMLGRWGPLFGDVLSRLISGYVLSLLTLRAWDKAMDALEWGDATNMLNLPIWPFYAVLAAGTALCVGVFAADILLLLTGKAESKND</sequence>
<evidence type="ECO:0000256" key="5">
    <source>
        <dbReference type="ARBA" id="ARBA00022692"/>
    </source>
</evidence>
<comment type="caution">
    <text evidence="9">Lacks conserved residue(s) required for the propagation of feature annotation.</text>
</comment>
<gene>
    <name evidence="11" type="ORF">CLV74_10687</name>
</gene>
<dbReference type="PANTHER" id="PTHR35011">
    <property type="entry name" value="2,3-DIKETO-L-GULONATE TRAP TRANSPORTER SMALL PERMEASE PROTEIN YIAM"/>
    <property type="match status" value="1"/>
</dbReference>
<organism evidence="11 12">
    <name type="scientific">Donghicola tyrosinivorans</name>
    <dbReference type="NCBI Taxonomy" id="1652492"/>
    <lineage>
        <taxon>Bacteria</taxon>
        <taxon>Pseudomonadati</taxon>
        <taxon>Pseudomonadota</taxon>
        <taxon>Alphaproteobacteria</taxon>
        <taxon>Rhodobacterales</taxon>
        <taxon>Roseobacteraceae</taxon>
        <taxon>Donghicola</taxon>
    </lineage>
</organism>
<feature type="domain" description="Tripartite ATP-independent periplasmic transporters DctQ component" evidence="10">
    <location>
        <begin position="31"/>
        <end position="161"/>
    </location>
</feature>
<keyword evidence="3" id="KW-1003">Cell membrane</keyword>
<evidence type="ECO:0000259" key="10">
    <source>
        <dbReference type="Pfam" id="PF04290"/>
    </source>
</evidence>
<evidence type="ECO:0000313" key="12">
    <source>
        <dbReference type="Proteomes" id="UP000238392"/>
    </source>
</evidence>
<proteinExistence type="inferred from homology"/>
<keyword evidence="6 9" id="KW-1133">Transmembrane helix</keyword>
<keyword evidence="4 9" id="KW-0997">Cell inner membrane</keyword>
<evidence type="ECO:0000256" key="6">
    <source>
        <dbReference type="ARBA" id="ARBA00022989"/>
    </source>
</evidence>
<evidence type="ECO:0000256" key="1">
    <source>
        <dbReference type="ARBA" id="ARBA00004429"/>
    </source>
</evidence>
<dbReference type="InterPro" id="IPR055348">
    <property type="entry name" value="DctQ"/>
</dbReference>
<dbReference type="GO" id="GO:0022857">
    <property type="term" value="F:transmembrane transporter activity"/>
    <property type="evidence" value="ECO:0007669"/>
    <property type="project" value="UniProtKB-UniRule"/>
</dbReference>
<comment type="caution">
    <text evidence="11">The sequence shown here is derived from an EMBL/GenBank/DDBJ whole genome shotgun (WGS) entry which is preliminary data.</text>
</comment>
<evidence type="ECO:0000256" key="9">
    <source>
        <dbReference type="RuleBase" id="RU369079"/>
    </source>
</evidence>
<protein>
    <recommendedName>
        <fullName evidence="9">TRAP transporter small permease protein</fullName>
    </recommendedName>
</protein>
<feature type="transmembrane region" description="Helical" evidence="9">
    <location>
        <begin position="135"/>
        <end position="161"/>
    </location>
</feature>
<dbReference type="EMBL" id="PVTQ01000006">
    <property type="protein sequence ID" value="PRY89385.1"/>
    <property type="molecule type" value="Genomic_DNA"/>
</dbReference>
<keyword evidence="7 9" id="KW-0472">Membrane</keyword>
<keyword evidence="5 9" id="KW-0812">Transmembrane</keyword>
<dbReference type="PANTHER" id="PTHR35011:SF10">
    <property type="entry name" value="TRAP TRANSPORTER SMALL PERMEASE PROTEIN"/>
    <property type="match status" value="1"/>
</dbReference>
<dbReference type="GO" id="GO:0005886">
    <property type="term" value="C:plasma membrane"/>
    <property type="evidence" value="ECO:0007669"/>
    <property type="project" value="UniProtKB-SubCell"/>
</dbReference>
<comment type="function">
    <text evidence="9">Part of the tripartite ATP-independent periplasmic (TRAP) transport system.</text>
</comment>
<dbReference type="Pfam" id="PF04290">
    <property type="entry name" value="DctQ"/>
    <property type="match status" value="1"/>
</dbReference>
<evidence type="ECO:0000256" key="3">
    <source>
        <dbReference type="ARBA" id="ARBA00022475"/>
    </source>
</evidence>
<comment type="subcellular location">
    <subcellularLocation>
        <location evidence="1 9">Cell inner membrane</location>
        <topology evidence="1 9">Multi-pass membrane protein</topology>
    </subcellularLocation>
</comment>
<keyword evidence="12" id="KW-1185">Reference proteome</keyword>
<keyword evidence="2 9" id="KW-0813">Transport</keyword>
<dbReference type="OrthoDB" id="2877624at2"/>